<evidence type="ECO:0000313" key="9">
    <source>
        <dbReference type="EMBL" id="KAJ3172764.1"/>
    </source>
</evidence>
<comment type="caution">
    <text evidence="9">The sequence shown here is derived from an EMBL/GenBank/DDBJ whole genome shotgun (WGS) entry which is preliminary data.</text>
</comment>
<reference evidence="9" key="1">
    <citation type="submission" date="2020-05" db="EMBL/GenBank/DDBJ databases">
        <title>Phylogenomic resolution of chytrid fungi.</title>
        <authorList>
            <person name="Stajich J.E."/>
            <person name="Amses K."/>
            <person name="Simmons R."/>
            <person name="Seto K."/>
            <person name="Myers J."/>
            <person name="Bonds A."/>
            <person name="Quandt C.A."/>
            <person name="Barry K."/>
            <person name="Liu P."/>
            <person name="Grigoriev I."/>
            <person name="Longcore J.E."/>
            <person name="James T.Y."/>
        </authorList>
    </citation>
    <scope>NUCLEOTIDE SEQUENCE</scope>
    <source>
        <strain evidence="9">JEL0379</strain>
    </source>
</reference>
<dbReference type="Gene3D" id="3.40.50.2000">
    <property type="entry name" value="Glycogen Phosphorylase B"/>
    <property type="match status" value="2"/>
</dbReference>
<comment type="catalytic activity">
    <reaction evidence="6">
        <text>an N-acetyl-alpha-D-glucosaminyl-diphospho-di-trans,poly-cis-dolichol + UDP-N-acetyl-alpha-D-glucosamine = an N,N'-diacetylchitobiosyl-diphospho-di-trans,poly-cis-dolichol + UDP + H(+)</text>
        <dbReference type="Rhea" id="RHEA:23380"/>
        <dbReference type="Rhea" id="RHEA-COMP:19507"/>
        <dbReference type="Rhea" id="RHEA-COMP:19510"/>
        <dbReference type="ChEBI" id="CHEBI:15378"/>
        <dbReference type="ChEBI" id="CHEBI:57269"/>
        <dbReference type="ChEBI" id="CHEBI:57705"/>
        <dbReference type="ChEBI" id="CHEBI:58223"/>
        <dbReference type="ChEBI" id="CHEBI:58427"/>
        <dbReference type="EC" id="2.4.1.141"/>
    </reaction>
</comment>
<evidence type="ECO:0000256" key="5">
    <source>
        <dbReference type="ARBA" id="ARBA00032061"/>
    </source>
</evidence>
<dbReference type="GO" id="GO:0005783">
    <property type="term" value="C:endoplasmic reticulum"/>
    <property type="evidence" value="ECO:0007669"/>
    <property type="project" value="UniProtKB-SubCell"/>
</dbReference>
<evidence type="ECO:0000256" key="6">
    <source>
        <dbReference type="ARBA" id="ARBA00048184"/>
    </source>
</evidence>
<organism evidence="9 10">
    <name type="scientific">Geranomyces variabilis</name>
    <dbReference type="NCBI Taxonomy" id="109894"/>
    <lineage>
        <taxon>Eukaryota</taxon>
        <taxon>Fungi</taxon>
        <taxon>Fungi incertae sedis</taxon>
        <taxon>Chytridiomycota</taxon>
        <taxon>Chytridiomycota incertae sedis</taxon>
        <taxon>Chytridiomycetes</taxon>
        <taxon>Spizellomycetales</taxon>
        <taxon>Powellomycetaceae</taxon>
        <taxon>Geranomyces</taxon>
    </lineage>
</organism>
<evidence type="ECO:0000313" key="10">
    <source>
        <dbReference type="Proteomes" id="UP001212152"/>
    </source>
</evidence>
<dbReference type="PANTHER" id="PTHR38134">
    <property type="entry name" value="SLR1395 PROTEIN"/>
    <property type="match status" value="1"/>
</dbReference>
<dbReference type="AlphaFoldDB" id="A0AAD5TE60"/>
<dbReference type="GO" id="GO:0004577">
    <property type="term" value="F:N-acetylglucosaminyldiphosphodolichol N-acetylglucosaminyltransferase activity"/>
    <property type="evidence" value="ECO:0007669"/>
    <property type="project" value="UniProtKB-EC"/>
</dbReference>
<comment type="function">
    <text evidence="4 7">Involved in protein N-glycosylation. Essential for the second step of the dolichol-linked oligosaccharide pathway.</text>
</comment>
<name>A0AAD5TE60_9FUNG</name>
<feature type="domain" description="Glycosyl transferase family 28 C-terminal" evidence="8">
    <location>
        <begin position="283"/>
        <end position="321"/>
    </location>
</feature>
<protein>
    <recommendedName>
        <fullName evidence="3 7">UDP-N-acetylglucosamine transferase subunit ALG13</fullName>
        <ecNumber evidence="2 7">2.4.1.141</ecNumber>
    </recommendedName>
    <alternativeName>
        <fullName evidence="5 7">Asparagine-linked glycosylation protein 13</fullName>
    </alternativeName>
</protein>
<comment type="subcellular location">
    <subcellularLocation>
        <location evidence="7">Endoplasmic reticulum</location>
    </subcellularLocation>
</comment>
<dbReference type="EMBL" id="JADGJQ010000077">
    <property type="protein sequence ID" value="KAJ3172764.1"/>
    <property type="molecule type" value="Genomic_DNA"/>
</dbReference>
<comment type="subunit">
    <text evidence="1 7">Heterodimer with ALG14 to form a functional enzyme.</text>
</comment>
<dbReference type="PANTHER" id="PTHR38134:SF2">
    <property type="entry name" value="GALACTOKINASE"/>
    <property type="match status" value="1"/>
</dbReference>
<dbReference type="Proteomes" id="UP001212152">
    <property type="component" value="Unassembled WGS sequence"/>
</dbReference>
<evidence type="ECO:0000256" key="4">
    <source>
        <dbReference type="ARBA" id="ARBA00024804"/>
    </source>
</evidence>
<accession>A0AAD5TE60</accession>
<dbReference type="EC" id="2.4.1.141" evidence="2 7"/>
<evidence type="ECO:0000259" key="8">
    <source>
        <dbReference type="Pfam" id="PF04101"/>
    </source>
</evidence>
<proteinExistence type="inferred from homology"/>
<keyword evidence="7" id="KW-0256">Endoplasmic reticulum</keyword>
<evidence type="ECO:0000256" key="2">
    <source>
        <dbReference type="ARBA" id="ARBA00012614"/>
    </source>
</evidence>
<evidence type="ECO:0000256" key="1">
    <source>
        <dbReference type="ARBA" id="ARBA00011198"/>
    </source>
</evidence>
<sequence>MLTAMDYPSLLVSAPLNIAFYVTGHGFGHATRAHVTIRRLLSLGHHVTITSSVPSFIFRDLLSRHSNTCELREVGTLDPGVVQRDAVTVDVEVTMERLSAFLDGMDTVARKEVEWLKSQSFDVVCLDAPFLPARVAKEANVPSILITNFTFDAIFAAIAETPSDHALVARCAALYAHADYLIRLPGHIPIPSFPTLSPQYTLDVPLIVRMAQQPRAVVRAALGVPLDAKCVLITFGGFELGNAGDGHAIEDVLPPGWCGLVGGQTDDKGVLGDRLRRIRTEKHHMPDLIHAADVVVGKCGYGTCSEVVAHGVPLVYVPRSGFAEEVGLVDNLMTVHGYAVQMPQGDFYAGRWQDYILRAEALKGTKTPQPIANDGEIAAANFVVSVGARRRHAASVGAE</sequence>
<dbReference type="InterPro" id="IPR053205">
    <property type="entry name" value="GHMP_kinase_L-arabinokinase"/>
</dbReference>
<dbReference type="Pfam" id="PF04101">
    <property type="entry name" value="Glyco_tran_28_C"/>
    <property type="match status" value="1"/>
</dbReference>
<keyword evidence="7" id="KW-0808">Transferase</keyword>
<keyword evidence="10" id="KW-1185">Reference proteome</keyword>
<dbReference type="SUPFAM" id="SSF53756">
    <property type="entry name" value="UDP-Glycosyltransferase/glycogen phosphorylase"/>
    <property type="match status" value="1"/>
</dbReference>
<dbReference type="InterPro" id="IPR007235">
    <property type="entry name" value="Glyco_trans_28_C"/>
</dbReference>
<gene>
    <name evidence="7" type="primary">ALG13</name>
    <name evidence="9" type="ORF">HDU87_007852</name>
</gene>
<comment type="similarity">
    <text evidence="7">Belongs to the glycosyltransferase 28 family.</text>
</comment>
<keyword evidence="7" id="KW-0328">Glycosyltransferase</keyword>
<evidence type="ECO:0000256" key="7">
    <source>
        <dbReference type="RuleBase" id="RU362128"/>
    </source>
</evidence>
<evidence type="ECO:0000256" key="3">
    <source>
        <dbReference type="ARBA" id="ARBA00017468"/>
    </source>
</evidence>